<dbReference type="SUPFAM" id="SSF46689">
    <property type="entry name" value="Homeodomain-like"/>
    <property type="match status" value="1"/>
</dbReference>
<dbReference type="InterPro" id="IPR050109">
    <property type="entry name" value="HTH-type_TetR-like_transc_reg"/>
</dbReference>
<feature type="domain" description="HTH tetR-type" evidence="3">
    <location>
        <begin position="15"/>
        <end position="75"/>
    </location>
</feature>
<dbReference type="InterPro" id="IPR023772">
    <property type="entry name" value="DNA-bd_HTH_TetR-type_CS"/>
</dbReference>
<evidence type="ECO:0000313" key="4">
    <source>
        <dbReference type="EMBL" id="NMH80543.1"/>
    </source>
</evidence>
<keyword evidence="5" id="KW-1185">Reference proteome</keyword>
<dbReference type="PANTHER" id="PTHR30055">
    <property type="entry name" value="HTH-TYPE TRANSCRIPTIONAL REGULATOR RUTR"/>
    <property type="match status" value="1"/>
</dbReference>
<reference evidence="4 5" key="1">
    <citation type="submission" date="2020-04" db="EMBL/GenBank/DDBJ databases">
        <authorList>
            <person name="Klaysubun C."/>
            <person name="Duangmal K."/>
            <person name="Lipun K."/>
        </authorList>
    </citation>
    <scope>NUCLEOTIDE SEQUENCE [LARGE SCALE GENOMIC DNA]</scope>
    <source>
        <strain evidence="4 5">JCM 11839</strain>
    </source>
</reference>
<dbReference type="Gene3D" id="1.10.357.10">
    <property type="entry name" value="Tetracycline Repressor, domain 2"/>
    <property type="match status" value="1"/>
</dbReference>
<dbReference type="Proteomes" id="UP001296706">
    <property type="component" value="Unassembled WGS sequence"/>
</dbReference>
<dbReference type="InterPro" id="IPR001647">
    <property type="entry name" value="HTH_TetR"/>
</dbReference>
<dbReference type="EMBL" id="JAAXKY010000105">
    <property type="protein sequence ID" value="NMH80543.1"/>
    <property type="molecule type" value="Genomic_DNA"/>
</dbReference>
<dbReference type="InterPro" id="IPR009057">
    <property type="entry name" value="Homeodomain-like_sf"/>
</dbReference>
<gene>
    <name evidence="4" type="ORF">HF577_26085</name>
</gene>
<dbReference type="Pfam" id="PF00440">
    <property type="entry name" value="TetR_N"/>
    <property type="match status" value="1"/>
</dbReference>
<evidence type="ECO:0000259" key="3">
    <source>
        <dbReference type="PROSITE" id="PS50977"/>
    </source>
</evidence>
<keyword evidence="1 2" id="KW-0238">DNA-binding</keyword>
<dbReference type="PROSITE" id="PS50977">
    <property type="entry name" value="HTH_TETR_2"/>
    <property type="match status" value="1"/>
</dbReference>
<dbReference type="RefSeq" id="WP_169398592.1">
    <property type="nucleotide sequence ID" value="NZ_BAAAJH010000030.1"/>
</dbReference>
<comment type="caution">
    <text evidence="4">The sequence shown here is derived from an EMBL/GenBank/DDBJ whole genome shotgun (WGS) entry which is preliminary data.</text>
</comment>
<evidence type="ECO:0000256" key="2">
    <source>
        <dbReference type="PROSITE-ProRule" id="PRU00335"/>
    </source>
</evidence>
<feature type="DNA-binding region" description="H-T-H motif" evidence="2">
    <location>
        <begin position="38"/>
        <end position="57"/>
    </location>
</feature>
<dbReference type="PRINTS" id="PR00455">
    <property type="entry name" value="HTHTETR"/>
</dbReference>
<accession>A0ABX1RMQ0</accession>
<organism evidence="4 5">
    <name type="scientific">Pseudonocardia xinjiangensis</name>
    <dbReference type="NCBI Taxonomy" id="75289"/>
    <lineage>
        <taxon>Bacteria</taxon>
        <taxon>Bacillati</taxon>
        <taxon>Actinomycetota</taxon>
        <taxon>Actinomycetes</taxon>
        <taxon>Pseudonocardiales</taxon>
        <taxon>Pseudonocardiaceae</taxon>
        <taxon>Pseudonocardia</taxon>
    </lineage>
</organism>
<sequence length="230" mass="25461">MTGATRRGRSAQGRAEVRRDLVAAAVTLFRERGYEDTTVDDIAAAAGVGRRTFFRYFRSKEDAVSPDHETALARAAEVFETAHATEPAAALALRAGETVFDIYTDDPHLSVERYRLTHDVPVLRDRESASIDHYRRLFTRYLRGRFADDPDGDLRAAVIGAAVVAAHNLALRAWLAAGAPEDGMEACRLRFRRVAEMLPGEPAHTNGLHAVTRRLEQAVVRLERTTPPAQ</sequence>
<proteinExistence type="predicted"/>
<evidence type="ECO:0000313" key="5">
    <source>
        <dbReference type="Proteomes" id="UP001296706"/>
    </source>
</evidence>
<dbReference type="Pfam" id="PF17754">
    <property type="entry name" value="TetR_C_14"/>
    <property type="match status" value="1"/>
</dbReference>
<protein>
    <submittedName>
        <fullName evidence="4">TetR family transcriptional regulator</fullName>
    </submittedName>
</protein>
<dbReference type="Gene3D" id="1.10.10.60">
    <property type="entry name" value="Homeodomain-like"/>
    <property type="match status" value="1"/>
</dbReference>
<dbReference type="PROSITE" id="PS01081">
    <property type="entry name" value="HTH_TETR_1"/>
    <property type="match status" value="1"/>
</dbReference>
<name>A0ABX1RMQ0_9PSEU</name>
<dbReference type="PANTHER" id="PTHR30055:SF226">
    <property type="entry name" value="HTH-TYPE TRANSCRIPTIONAL REGULATOR PKSA"/>
    <property type="match status" value="1"/>
</dbReference>
<evidence type="ECO:0000256" key="1">
    <source>
        <dbReference type="ARBA" id="ARBA00023125"/>
    </source>
</evidence>
<dbReference type="InterPro" id="IPR041347">
    <property type="entry name" value="MftR_C"/>
</dbReference>